<sequence length="898" mass="101035">MEGEREINVAGDKRKQRRTREDQVIHFVSSTFLRRLLQPGIYHTAALRAMLLDEKKYFSDYEFQSLSVPGLREELLKVVNAEPVVGLCDLTEPVAAVCASRCCLVLILPVLSSPLHRHRQHRLLSIFFRWLLCFQSRSRQFLARCRRMIQTVLLAPSAARLSCYSQAVAVGLSMVSTTVKEASSMSLVYYWKDFCSRYFLYWCQYSVPYGLFIDISNSTLGLIRKNSFSVFRSLQGIEKLIYGCSDEFHDLKSYGLVFPTDIVDSELLFEILRCTSHINHQIGRAASAVFYESLLFPSVSLEDVFFHLVKILESGYRPLPTSVSVQLGVDTTWEKRQAAHRSLRNFSVDMLLSLNALHFRATSWAGVLNAIEKYLEYLKPHKNNRTSEVVENCSINFLLLVQATSQVARVMFETAFDVLLLLGYLINIGGQVLMIQADITRIKVDLIPMTYEILTQWLVLHFMGTTPTCPTIVDDFSSRLSSLHIGSKAEKRSRAHGSTGCTLAFLLDFPSCSQGDNSILKSFLSSDKLNESVWKFGSLILWGIGREESSITSISTVELSLLLLRHGQYEAAEKLFLIIDAFSTKRKISPSSWHGDADWCRHLHLLGVCLVMRAHSKVDGVLEKHRIHEAVRCFFRTPSQQLDITLYRRGFLSPSQSCIPSNAASTVDPSVAMHCFARQDGNYAGRYALLREADRRVVMRSGRIGKRNGREGLRIGWTVHGGYRRLAAVSATAGLLPGATPKVSPCCDSKFCEGHRHSSRKIHRFSGKSDISHSLQSMTQSSKIGVGSEFVRAGIKFFSDVFKNVLLLLQSAGLNFIGVDELLTWGAVERASGVEEDIYSTRLSKGKMVADKGSTSKKKAHTPIMHIDDAEDEEEAEFNEEEENFSAENETFIDSDDE</sequence>
<dbReference type="PANTHER" id="PTHR21286:SF0">
    <property type="entry name" value="NUCLEAR PORE COMPLEX PROTEIN NUP160"/>
    <property type="match status" value="1"/>
</dbReference>
<organism evidence="3 4">
    <name type="scientific">Platanthera guangdongensis</name>
    <dbReference type="NCBI Taxonomy" id="2320717"/>
    <lineage>
        <taxon>Eukaryota</taxon>
        <taxon>Viridiplantae</taxon>
        <taxon>Streptophyta</taxon>
        <taxon>Embryophyta</taxon>
        <taxon>Tracheophyta</taxon>
        <taxon>Spermatophyta</taxon>
        <taxon>Magnoliopsida</taxon>
        <taxon>Liliopsida</taxon>
        <taxon>Asparagales</taxon>
        <taxon>Orchidaceae</taxon>
        <taxon>Orchidoideae</taxon>
        <taxon>Orchideae</taxon>
        <taxon>Orchidinae</taxon>
        <taxon>Platanthera</taxon>
    </lineage>
</organism>
<evidence type="ECO:0000259" key="2">
    <source>
        <dbReference type="Pfam" id="PF17238"/>
    </source>
</evidence>
<dbReference type="EMBL" id="JBBWWR010000005">
    <property type="protein sequence ID" value="KAK8966102.1"/>
    <property type="molecule type" value="Genomic_DNA"/>
</dbReference>
<dbReference type="InterPro" id="IPR035192">
    <property type="entry name" value="NUP160_hel_plant"/>
</dbReference>
<feature type="domain" description="NUP160 helical" evidence="2">
    <location>
        <begin position="260"/>
        <end position="446"/>
    </location>
</feature>
<evidence type="ECO:0000313" key="3">
    <source>
        <dbReference type="EMBL" id="KAK8966102.1"/>
    </source>
</evidence>
<accession>A0ABR2MPI1</accession>
<dbReference type="Proteomes" id="UP001412067">
    <property type="component" value="Unassembled WGS sequence"/>
</dbReference>
<evidence type="ECO:0000256" key="1">
    <source>
        <dbReference type="SAM" id="MobiDB-lite"/>
    </source>
</evidence>
<dbReference type="InterPro" id="IPR021717">
    <property type="entry name" value="Nucleoporin_Nup160"/>
</dbReference>
<gene>
    <name evidence="3" type="ORF">KSP40_PGU006051</name>
</gene>
<dbReference type="PANTHER" id="PTHR21286">
    <property type="entry name" value="NUCLEAR PORE COMPLEX PROTEIN NUP160"/>
    <property type="match status" value="1"/>
</dbReference>
<protein>
    <recommendedName>
        <fullName evidence="2">NUP160 helical domain-containing protein</fullName>
    </recommendedName>
</protein>
<comment type="caution">
    <text evidence="3">The sequence shown here is derived from an EMBL/GenBank/DDBJ whole genome shotgun (WGS) entry which is preliminary data.</text>
</comment>
<reference evidence="3 4" key="1">
    <citation type="journal article" date="2022" name="Nat. Plants">
        <title>Genomes of leafy and leafless Platanthera orchids illuminate the evolution of mycoheterotrophy.</title>
        <authorList>
            <person name="Li M.H."/>
            <person name="Liu K.W."/>
            <person name="Li Z."/>
            <person name="Lu H.C."/>
            <person name="Ye Q.L."/>
            <person name="Zhang D."/>
            <person name="Wang J.Y."/>
            <person name="Li Y.F."/>
            <person name="Zhong Z.M."/>
            <person name="Liu X."/>
            <person name="Yu X."/>
            <person name="Liu D.K."/>
            <person name="Tu X.D."/>
            <person name="Liu B."/>
            <person name="Hao Y."/>
            <person name="Liao X.Y."/>
            <person name="Jiang Y.T."/>
            <person name="Sun W.H."/>
            <person name="Chen J."/>
            <person name="Chen Y.Q."/>
            <person name="Ai Y."/>
            <person name="Zhai J.W."/>
            <person name="Wu S.S."/>
            <person name="Zhou Z."/>
            <person name="Hsiao Y.Y."/>
            <person name="Wu W.L."/>
            <person name="Chen Y.Y."/>
            <person name="Lin Y.F."/>
            <person name="Hsu J.L."/>
            <person name="Li C.Y."/>
            <person name="Wang Z.W."/>
            <person name="Zhao X."/>
            <person name="Zhong W.Y."/>
            <person name="Ma X.K."/>
            <person name="Ma L."/>
            <person name="Huang J."/>
            <person name="Chen G.Z."/>
            <person name="Huang M.Z."/>
            <person name="Huang L."/>
            <person name="Peng D.H."/>
            <person name="Luo Y.B."/>
            <person name="Zou S.Q."/>
            <person name="Chen S.P."/>
            <person name="Lan S."/>
            <person name="Tsai W.C."/>
            <person name="Van de Peer Y."/>
            <person name="Liu Z.J."/>
        </authorList>
    </citation>
    <scope>NUCLEOTIDE SEQUENCE [LARGE SCALE GENOMIC DNA]</scope>
    <source>
        <strain evidence="3">Lor288</strain>
    </source>
</reference>
<name>A0ABR2MPI1_9ASPA</name>
<feature type="compositionally biased region" description="Acidic residues" evidence="1">
    <location>
        <begin position="869"/>
        <end position="898"/>
    </location>
</feature>
<feature type="region of interest" description="Disordered" evidence="1">
    <location>
        <begin position="853"/>
        <end position="898"/>
    </location>
</feature>
<evidence type="ECO:0000313" key="4">
    <source>
        <dbReference type="Proteomes" id="UP001412067"/>
    </source>
</evidence>
<keyword evidence="4" id="KW-1185">Reference proteome</keyword>
<dbReference type="Pfam" id="PF17238">
    <property type="entry name" value="NUP160_helical_2"/>
    <property type="match status" value="1"/>
</dbReference>
<proteinExistence type="predicted"/>